<name>A0A1H8YQS3_9PSEU</name>
<organism evidence="5 6">
    <name type="scientific">Amycolatopsis saalfeldensis</name>
    <dbReference type="NCBI Taxonomy" id="394193"/>
    <lineage>
        <taxon>Bacteria</taxon>
        <taxon>Bacillati</taxon>
        <taxon>Actinomycetota</taxon>
        <taxon>Actinomycetes</taxon>
        <taxon>Pseudonocardiales</taxon>
        <taxon>Pseudonocardiaceae</taxon>
        <taxon>Amycolatopsis</taxon>
    </lineage>
</organism>
<dbReference type="CDD" id="cd16334">
    <property type="entry name" value="LppX-like"/>
    <property type="match status" value="1"/>
</dbReference>
<evidence type="ECO:0000256" key="3">
    <source>
        <dbReference type="ARBA" id="ARBA00022475"/>
    </source>
</evidence>
<keyword evidence="6" id="KW-1185">Reference proteome</keyword>
<evidence type="ECO:0000256" key="2">
    <source>
        <dbReference type="ARBA" id="ARBA00009194"/>
    </source>
</evidence>
<keyword evidence="4" id="KW-0732">Signal</keyword>
<protein>
    <recommendedName>
        <fullName evidence="7">Lipoprotein LprG</fullName>
    </recommendedName>
</protein>
<dbReference type="RefSeq" id="WP_091629787.1">
    <property type="nucleotide sequence ID" value="NZ_FOEF01000049.1"/>
</dbReference>
<dbReference type="SUPFAM" id="SSF89392">
    <property type="entry name" value="Prokaryotic lipoproteins and lipoprotein localization factors"/>
    <property type="match status" value="1"/>
</dbReference>
<gene>
    <name evidence="5" type="ORF">SAMN04489732_1495</name>
</gene>
<evidence type="ECO:0000256" key="4">
    <source>
        <dbReference type="SAM" id="SignalP"/>
    </source>
</evidence>
<feature type="signal peptide" evidence="4">
    <location>
        <begin position="1"/>
        <end position="21"/>
    </location>
</feature>
<sequence>MRCRRFLPALLLLGLVGSCSASPPLPAGGELLGAAKATFSDVRSLHFAVDVNGVLPGRPLRQLDGDATLSGGGHATGQAQVQNGVQDHKFDFVLDGNTATTKDPSGQSWTGTSPFEVAGFLGANGSLAQLLGAVSGAHTEIRETMQGVDAYRVGGSVPAAVATRLLPQIHDDVQVKVWVTASEPRRFARLWLQVPPATERDSPVMFEVTLSQQDPASPATLG</sequence>
<dbReference type="EMBL" id="FOEF01000049">
    <property type="protein sequence ID" value="SEP54479.1"/>
    <property type="molecule type" value="Genomic_DNA"/>
</dbReference>
<evidence type="ECO:0000313" key="6">
    <source>
        <dbReference type="Proteomes" id="UP000198582"/>
    </source>
</evidence>
<proteinExistence type="inferred from homology"/>
<evidence type="ECO:0000313" key="5">
    <source>
        <dbReference type="EMBL" id="SEP54479.1"/>
    </source>
</evidence>
<dbReference type="OrthoDB" id="3635284at2"/>
<accession>A0A1H8YQS3</accession>
<dbReference type="STRING" id="394193.SAMN04489732_1495"/>
<keyword evidence="3" id="KW-0472">Membrane</keyword>
<evidence type="ECO:0000256" key="1">
    <source>
        <dbReference type="ARBA" id="ARBA00004196"/>
    </source>
</evidence>
<dbReference type="AlphaFoldDB" id="A0A1H8YQS3"/>
<reference evidence="5 6" key="1">
    <citation type="submission" date="2016-10" db="EMBL/GenBank/DDBJ databases">
        <authorList>
            <person name="de Groot N.N."/>
        </authorList>
    </citation>
    <scope>NUCLEOTIDE SEQUENCE [LARGE SCALE GENOMIC DNA]</scope>
    <source>
        <strain evidence="5 6">DSM 44993</strain>
    </source>
</reference>
<comment type="similarity">
    <text evidence="2">Belongs to the LppX/LprAFG lipoprotein family.</text>
</comment>
<dbReference type="PROSITE" id="PS51257">
    <property type="entry name" value="PROKAR_LIPOPROTEIN"/>
    <property type="match status" value="1"/>
</dbReference>
<feature type="chain" id="PRO_5011577011" description="Lipoprotein LprG" evidence="4">
    <location>
        <begin position="22"/>
        <end position="222"/>
    </location>
</feature>
<dbReference type="Proteomes" id="UP000198582">
    <property type="component" value="Unassembled WGS sequence"/>
</dbReference>
<evidence type="ECO:0008006" key="7">
    <source>
        <dbReference type="Google" id="ProtNLM"/>
    </source>
</evidence>
<comment type="subcellular location">
    <subcellularLocation>
        <location evidence="1">Cell envelope</location>
    </subcellularLocation>
</comment>
<dbReference type="Pfam" id="PF07161">
    <property type="entry name" value="LppX_LprAFG"/>
    <property type="match status" value="1"/>
</dbReference>
<dbReference type="InterPro" id="IPR029046">
    <property type="entry name" value="LolA/LolB/LppX"/>
</dbReference>
<dbReference type="GO" id="GO:0030313">
    <property type="term" value="C:cell envelope"/>
    <property type="evidence" value="ECO:0007669"/>
    <property type="project" value="UniProtKB-SubCell"/>
</dbReference>
<dbReference type="Gene3D" id="2.50.20.20">
    <property type="match status" value="1"/>
</dbReference>
<keyword evidence="3" id="KW-1003">Cell membrane</keyword>
<dbReference type="InterPro" id="IPR009830">
    <property type="entry name" value="LppX/LprAFG"/>
</dbReference>